<organism evidence="2 3">
    <name type="scientific">Globisporangium ultimum (strain ATCC 200006 / CBS 805.95 / DAOM BR144)</name>
    <name type="common">Pythium ultimum</name>
    <dbReference type="NCBI Taxonomy" id="431595"/>
    <lineage>
        <taxon>Eukaryota</taxon>
        <taxon>Sar</taxon>
        <taxon>Stramenopiles</taxon>
        <taxon>Oomycota</taxon>
        <taxon>Peronosporomycetes</taxon>
        <taxon>Pythiales</taxon>
        <taxon>Pythiaceae</taxon>
        <taxon>Globisporangium</taxon>
    </lineage>
</organism>
<reference evidence="2" key="3">
    <citation type="submission" date="2015-02" db="UniProtKB">
        <authorList>
            <consortium name="EnsemblProtists"/>
        </authorList>
    </citation>
    <scope>IDENTIFICATION</scope>
    <source>
        <strain evidence="2">DAOM BR144</strain>
    </source>
</reference>
<protein>
    <recommendedName>
        <fullName evidence="4">Phosphatidate phosphatase APP1 catalytic domain-containing protein</fullName>
    </recommendedName>
</protein>
<evidence type="ECO:0000313" key="3">
    <source>
        <dbReference type="Proteomes" id="UP000019132"/>
    </source>
</evidence>
<reference evidence="3" key="2">
    <citation type="submission" date="2010-04" db="EMBL/GenBank/DDBJ databases">
        <authorList>
            <person name="Buell R."/>
            <person name="Hamilton J."/>
            <person name="Hostetler J."/>
        </authorList>
    </citation>
    <scope>NUCLEOTIDE SEQUENCE [LARGE SCALE GENOMIC DNA]</scope>
    <source>
        <strain evidence="3">DAOM:BR144</strain>
    </source>
</reference>
<reference evidence="3" key="1">
    <citation type="journal article" date="2010" name="Genome Biol.">
        <title>Genome sequence of the necrotrophic plant pathogen Pythium ultimum reveals original pathogenicity mechanisms and effector repertoire.</title>
        <authorList>
            <person name="Levesque C.A."/>
            <person name="Brouwer H."/>
            <person name="Cano L."/>
            <person name="Hamilton J.P."/>
            <person name="Holt C."/>
            <person name="Huitema E."/>
            <person name="Raffaele S."/>
            <person name="Robideau G.P."/>
            <person name="Thines M."/>
            <person name="Win J."/>
            <person name="Zerillo M.M."/>
            <person name="Beakes G.W."/>
            <person name="Boore J.L."/>
            <person name="Busam D."/>
            <person name="Dumas B."/>
            <person name="Ferriera S."/>
            <person name="Fuerstenberg S.I."/>
            <person name="Gachon C.M."/>
            <person name="Gaulin E."/>
            <person name="Govers F."/>
            <person name="Grenville-Briggs L."/>
            <person name="Horner N."/>
            <person name="Hostetler J."/>
            <person name="Jiang R.H."/>
            <person name="Johnson J."/>
            <person name="Krajaejun T."/>
            <person name="Lin H."/>
            <person name="Meijer H.J."/>
            <person name="Moore B."/>
            <person name="Morris P."/>
            <person name="Phuntmart V."/>
            <person name="Puiu D."/>
            <person name="Shetty J."/>
            <person name="Stajich J.E."/>
            <person name="Tripathy S."/>
            <person name="Wawra S."/>
            <person name="van West P."/>
            <person name="Whitty B.R."/>
            <person name="Coutinho P.M."/>
            <person name="Henrissat B."/>
            <person name="Martin F."/>
            <person name="Thomas P.D."/>
            <person name="Tyler B.M."/>
            <person name="De Vries R.P."/>
            <person name="Kamoun S."/>
            <person name="Yandell M."/>
            <person name="Tisserat N."/>
            <person name="Buell C.R."/>
        </authorList>
    </citation>
    <scope>NUCLEOTIDE SEQUENCE</scope>
    <source>
        <strain evidence="3">DAOM:BR144</strain>
    </source>
</reference>
<keyword evidence="3" id="KW-1185">Reference proteome</keyword>
<dbReference type="AlphaFoldDB" id="K3XAC4"/>
<name>K3XAC4_GLOUD</name>
<dbReference type="PANTHER" id="PTHR40861">
    <property type="entry name" value="DUF2183 DOMAIN-CONTAINING PROTEIN"/>
    <property type="match status" value="1"/>
</dbReference>
<evidence type="ECO:0008006" key="4">
    <source>
        <dbReference type="Google" id="ProtNLM"/>
    </source>
</evidence>
<feature type="compositionally biased region" description="Low complexity" evidence="1">
    <location>
        <begin position="366"/>
        <end position="378"/>
    </location>
</feature>
<dbReference type="InParanoid" id="K3XAC4"/>
<dbReference type="EMBL" id="ADOS01001529">
    <property type="status" value="NOT_ANNOTATED_CDS"/>
    <property type="molecule type" value="Genomic_DNA"/>
</dbReference>
<dbReference type="HOGENOM" id="CLU_041988_0_0_1"/>
<evidence type="ECO:0000313" key="2">
    <source>
        <dbReference type="EnsemblProtists" id="PYU1_T014173"/>
    </source>
</evidence>
<dbReference type="VEuPathDB" id="FungiDB:PYU1_G014143"/>
<dbReference type="EnsemblProtists" id="PYU1_T014173">
    <property type="protein sequence ID" value="PYU1_T014173"/>
    <property type="gene ID" value="PYU1_G014143"/>
</dbReference>
<accession>K3XAC4</accession>
<proteinExistence type="predicted"/>
<sequence length="494" mass="55279">MWFGATALVLLAAVALFYVRYHGIELLHAAHSVCQALCLRSSYSYPSELDESTPLVSTQQQGKLLTFPEMMLAFVDCKTPKDFEAVLRTANITLLLDSSTKAQYFIQLCRSRCEPLASLSVKTLATIICGLYKYASNQHVAKFLQECFCAKAGRGCTTLKLEVDQLVSLYDLLYYGIQHKRIREDVLTHFETQASALKASANFAVPVKFISDIDDTVYSTVSDGRFPQYTVYPGARQFATEVLGASSWKKDAKHVALSDWDKYVMSIQQRQIFLTDRPEALKSQVTDLLRQCGFARITVLTGSVMNIFGAKWVTSSKVEFVFVGDNGQGDVDLGKELLQDLEVYPIAEVLIHDVKEGNQDAIDRNSSISTSTSSSHSSQHPYRRSGCENFRLHVFQTYVAAAFQLYTTGILSVEAVGRIIRSTISDLASIQFDTELQKRSMTKQMMVDISFVVDKLPTNKDAMVMLEGFHERKEALTTTHRLVLQPMISAEDMV</sequence>
<dbReference type="Proteomes" id="UP000019132">
    <property type="component" value="Unassembled WGS sequence"/>
</dbReference>
<feature type="region of interest" description="Disordered" evidence="1">
    <location>
        <begin position="363"/>
        <end position="382"/>
    </location>
</feature>
<evidence type="ECO:0000256" key="1">
    <source>
        <dbReference type="SAM" id="MobiDB-lite"/>
    </source>
</evidence>
<dbReference type="PANTHER" id="PTHR40861:SF1">
    <property type="entry name" value="PHOSPHATIDATE PHOSPHATASE APP1 CATALYTIC DOMAIN-CONTAINING PROTEIN"/>
    <property type="match status" value="1"/>
</dbReference>
<dbReference type="eggNOG" id="ENOG502R09J">
    <property type="taxonomic scope" value="Eukaryota"/>
</dbReference>